<dbReference type="OrthoDB" id="9814970at2"/>
<dbReference type="GO" id="GO:0016791">
    <property type="term" value="F:phosphatase activity"/>
    <property type="evidence" value="ECO:0007669"/>
    <property type="project" value="TreeGrafter"/>
</dbReference>
<keyword evidence="2" id="KW-1185">Reference proteome</keyword>
<dbReference type="eggNOG" id="COG0561">
    <property type="taxonomic scope" value="Bacteria"/>
</dbReference>
<dbReference type="Pfam" id="PF08282">
    <property type="entry name" value="Hydrolase_3"/>
    <property type="match status" value="1"/>
</dbReference>
<dbReference type="SFLD" id="SFLDG01140">
    <property type="entry name" value="C2.B:_Phosphomannomutase_and_P"/>
    <property type="match status" value="1"/>
</dbReference>
<organism evidence="1 2">
    <name type="scientific">Flavobacterium johnsoniae (strain ATCC 17061 / DSM 2064 / JCM 8514 / BCRC 14874 / CCUG 350202 / NBRC 14942 / NCIMB 11054 / UW101)</name>
    <name type="common">Cytophaga johnsonae</name>
    <dbReference type="NCBI Taxonomy" id="376686"/>
    <lineage>
        <taxon>Bacteria</taxon>
        <taxon>Pseudomonadati</taxon>
        <taxon>Bacteroidota</taxon>
        <taxon>Flavobacteriia</taxon>
        <taxon>Flavobacteriales</taxon>
        <taxon>Flavobacteriaceae</taxon>
        <taxon>Flavobacterium</taxon>
    </lineage>
</organism>
<dbReference type="InterPro" id="IPR006379">
    <property type="entry name" value="HAD-SF_hydro_IIB"/>
</dbReference>
<gene>
    <name evidence="1" type="ordered locus">Fjoh_5042</name>
</gene>
<dbReference type="InterPro" id="IPR000150">
    <property type="entry name" value="Cof"/>
</dbReference>
<dbReference type="Gene3D" id="3.40.50.1000">
    <property type="entry name" value="HAD superfamily/HAD-like"/>
    <property type="match status" value="1"/>
</dbReference>
<dbReference type="EMBL" id="CP000685">
    <property type="protein sequence ID" value="ABQ08041.1"/>
    <property type="molecule type" value="Genomic_DNA"/>
</dbReference>
<dbReference type="STRING" id="376686.Fjoh_5042"/>
<dbReference type="SFLD" id="SFLDS00003">
    <property type="entry name" value="Haloacid_Dehalogenase"/>
    <property type="match status" value="1"/>
</dbReference>
<name>A5F9S5_FLAJ1</name>
<accession>A5F9S5</accession>
<dbReference type="AlphaFoldDB" id="A5F9S5"/>
<sequence>MQYKMLVLDMDDTLLTDDHKISDLNKKVLLEAQAKGVHVVLASGRPTSAMTVYAKELELDLNDSYMISFNGAIISRVKDDLVLFEQKLTIEQIHALYDYSVKMKTHIITYLDNEIISETDSEYIEVEKEITGMVHRKVPSFKDYVDRPAVKCILLENPVYLKEVEKDLKPTMPHLSVSMSKPFFLEAAQQGIDKAASLKLLAEKLCVLQSEIIAVGNAGNDLTMIEYAGLGVWVDNVTPELRDKADLIVASNNNDGVAEVVQKYILN</sequence>
<protein>
    <submittedName>
        <fullName evidence="1">Cof-like hydrolase</fullName>
    </submittedName>
</protein>
<dbReference type="SUPFAM" id="SSF56784">
    <property type="entry name" value="HAD-like"/>
    <property type="match status" value="1"/>
</dbReference>
<dbReference type="CDD" id="cd07516">
    <property type="entry name" value="HAD_Pase"/>
    <property type="match status" value="1"/>
</dbReference>
<dbReference type="Gene3D" id="3.30.1240.10">
    <property type="match status" value="1"/>
</dbReference>
<dbReference type="Proteomes" id="UP000006694">
    <property type="component" value="Chromosome"/>
</dbReference>
<dbReference type="PANTHER" id="PTHR10000:SF8">
    <property type="entry name" value="HAD SUPERFAMILY HYDROLASE-LIKE, TYPE 3"/>
    <property type="match status" value="1"/>
</dbReference>
<dbReference type="NCBIfam" id="TIGR01484">
    <property type="entry name" value="HAD-SF-IIB"/>
    <property type="match status" value="1"/>
</dbReference>
<evidence type="ECO:0000313" key="1">
    <source>
        <dbReference type="EMBL" id="ABQ08041.1"/>
    </source>
</evidence>
<dbReference type="InterPro" id="IPR023214">
    <property type="entry name" value="HAD_sf"/>
</dbReference>
<dbReference type="HOGENOM" id="CLU_044146_0_3_10"/>
<dbReference type="PANTHER" id="PTHR10000">
    <property type="entry name" value="PHOSPHOSERINE PHOSPHATASE"/>
    <property type="match status" value="1"/>
</dbReference>
<proteinExistence type="predicted"/>
<dbReference type="NCBIfam" id="TIGR00099">
    <property type="entry name" value="Cof-subfamily"/>
    <property type="match status" value="1"/>
</dbReference>
<dbReference type="GO" id="GO:0000287">
    <property type="term" value="F:magnesium ion binding"/>
    <property type="evidence" value="ECO:0007669"/>
    <property type="project" value="TreeGrafter"/>
</dbReference>
<dbReference type="GO" id="GO:0005829">
    <property type="term" value="C:cytosol"/>
    <property type="evidence" value="ECO:0007669"/>
    <property type="project" value="TreeGrafter"/>
</dbReference>
<evidence type="ECO:0000313" key="2">
    <source>
        <dbReference type="Proteomes" id="UP000006694"/>
    </source>
</evidence>
<dbReference type="InterPro" id="IPR036412">
    <property type="entry name" value="HAD-like_sf"/>
</dbReference>
<reference evidence="1 2" key="1">
    <citation type="journal article" date="2009" name="Appl. Environ. Microbiol.">
        <title>Novel features of the polysaccharide-digesting gliding bacterium Flavobacterium johnsoniae as revealed by genome sequence analysis.</title>
        <authorList>
            <person name="McBride M.J."/>
            <person name="Xie G."/>
            <person name="Martens E.C."/>
            <person name="Lapidus A."/>
            <person name="Henrissat B."/>
            <person name="Rhodes R.G."/>
            <person name="Goltsman E."/>
            <person name="Wang W."/>
            <person name="Xu J."/>
            <person name="Hunnicutt D.W."/>
            <person name="Staroscik A.M."/>
            <person name="Hoover T.R."/>
            <person name="Cheng Y.Q."/>
            <person name="Stein J.L."/>
        </authorList>
    </citation>
    <scope>NUCLEOTIDE SEQUENCE [LARGE SCALE GENOMIC DNA]</scope>
    <source>
        <strain evidence="2">ATCC 17061 / DSM 2064 / JCM 8514 / BCRC 14874 / CCUG 350202 / NBRC 14942 / NCIMB 11054 / UW101</strain>
    </source>
</reference>
<dbReference type="KEGG" id="fjo:Fjoh_5042"/>